<dbReference type="InterPro" id="IPR014025">
    <property type="entry name" value="Glutaredoxin_subgr"/>
</dbReference>
<evidence type="ECO:0000313" key="7">
    <source>
        <dbReference type="Proteomes" id="UP001216150"/>
    </source>
</evidence>
<proteinExistence type="predicted"/>
<keyword evidence="7" id="KW-1185">Reference proteome</keyword>
<evidence type="ECO:0000256" key="3">
    <source>
        <dbReference type="ARBA" id="ARBA00035808"/>
    </source>
</evidence>
<comment type="catalytic activity">
    <reaction evidence="3">
        <text>1-chloro-2,4-dinitrobenzene + glutathione = 2,4-dinitrophenyl-S-glutathione + chloride + H(+)</text>
        <dbReference type="Rhea" id="RHEA:51220"/>
        <dbReference type="ChEBI" id="CHEBI:15378"/>
        <dbReference type="ChEBI" id="CHEBI:17996"/>
        <dbReference type="ChEBI" id="CHEBI:34718"/>
        <dbReference type="ChEBI" id="CHEBI:57925"/>
        <dbReference type="ChEBI" id="CHEBI:133977"/>
        <dbReference type="EC" id="2.5.1.18"/>
    </reaction>
</comment>
<name>A0AAD6DE50_9EURO</name>
<dbReference type="PRINTS" id="PR00160">
    <property type="entry name" value="GLUTAREDOXIN"/>
</dbReference>
<evidence type="ECO:0000256" key="1">
    <source>
        <dbReference type="ARBA" id="ARBA00000217"/>
    </source>
</evidence>
<dbReference type="GO" id="GO:0004364">
    <property type="term" value="F:glutathione transferase activity"/>
    <property type="evidence" value="ECO:0007669"/>
    <property type="project" value="UniProtKB-EC"/>
</dbReference>
<dbReference type="PANTHER" id="PTHR45694">
    <property type="entry name" value="GLUTAREDOXIN 2"/>
    <property type="match status" value="1"/>
</dbReference>
<dbReference type="PANTHER" id="PTHR45694:SF18">
    <property type="entry name" value="GLUTAREDOXIN-1-RELATED"/>
    <property type="match status" value="1"/>
</dbReference>
<organism evidence="6 7">
    <name type="scientific">Penicillium hetheringtonii</name>
    <dbReference type="NCBI Taxonomy" id="911720"/>
    <lineage>
        <taxon>Eukaryota</taxon>
        <taxon>Fungi</taxon>
        <taxon>Dikarya</taxon>
        <taxon>Ascomycota</taxon>
        <taxon>Pezizomycotina</taxon>
        <taxon>Eurotiomycetes</taxon>
        <taxon>Eurotiomycetidae</taxon>
        <taxon>Eurotiales</taxon>
        <taxon>Aspergillaceae</taxon>
        <taxon>Penicillium</taxon>
    </lineage>
</organism>
<evidence type="ECO:0000256" key="2">
    <source>
        <dbReference type="ARBA" id="ARBA00023284"/>
    </source>
</evidence>
<dbReference type="GO" id="GO:0005634">
    <property type="term" value="C:nucleus"/>
    <property type="evidence" value="ECO:0007669"/>
    <property type="project" value="TreeGrafter"/>
</dbReference>
<evidence type="ECO:0000313" key="6">
    <source>
        <dbReference type="EMBL" id="KAJ5575208.1"/>
    </source>
</evidence>
<dbReference type="SUPFAM" id="SSF52833">
    <property type="entry name" value="Thioredoxin-like"/>
    <property type="match status" value="1"/>
</dbReference>
<dbReference type="CDD" id="cd03419">
    <property type="entry name" value="GRX_GRXh_1_2_like"/>
    <property type="match status" value="1"/>
</dbReference>
<comment type="caution">
    <text evidence="6">The sequence shown here is derived from an EMBL/GenBank/DDBJ whole genome shotgun (WGS) entry which is preliminary data.</text>
</comment>
<dbReference type="GO" id="GO:0015038">
    <property type="term" value="F:glutathione disulfide oxidoreductase activity"/>
    <property type="evidence" value="ECO:0007669"/>
    <property type="project" value="TreeGrafter"/>
</dbReference>
<dbReference type="InterPro" id="IPR002109">
    <property type="entry name" value="Glutaredoxin"/>
</dbReference>
<evidence type="ECO:0000256" key="4">
    <source>
        <dbReference type="ARBA" id="ARBA00047960"/>
    </source>
</evidence>
<dbReference type="FunFam" id="3.40.30.10:FF:000026">
    <property type="entry name" value="Glutaredoxin 2"/>
    <property type="match status" value="1"/>
</dbReference>
<comment type="catalytic activity">
    <reaction evidence="1">
        <text>2 glutathione + H2O2 = glutathione disulfide + 2 H2O</text>
        <dbReference type="Rhea" id="RHEA:16833"/>
        <dbReference type="ChEBI" id="CHEBI:15377"/>
        <dbReference type="ChEBI" id="CHEBI:16240"/>
        <dbReference type="ChEBI" id="CHEBI:57925"/>
        <dbReference type="ChEBI" id="CHEBI:58297"/>
        <dbReference type="EC" id="1.11.1.9"/>
    </reaction>
</comment>
<accession>A0AAD6DE50</accession>
<dbReference type="AlphaFoldDB" id="A0AAD6DE50"/>
<dbReference type="Gene3D" id="3.40.30.10">
    <property type="entry name" value="Glutaredoxin"/>
    <property type="match status" value="1"/>
</dbReference>
<reference evidence="6 7" key="1">
    <citation type="journal article" date="2023" name="IMA Fungus">
        <title>Comparative genomic study of the Penicillium genus elucidates a diverse pangenome and 15 lateral gene transfer events.</title>
        <authorList>
            <person name="Petersen C."/>
            <person name="Sorensen T."/>
            <person name="Nielsen M.R."/>
            <person name="Sondergaard T.E."/>
            <person name="Sorensen J.L."/>
            <person name="Fitzpatrick D.A."/>
            <person name="Frisvad J.C."/>
            <person name="Nielsen K.L."/>
        </authorList>
    </citation>
    <scope>NUCLEOTIDE SEQUENCE [LARGE SCALE GENOMIC DNA]</scope>
    <source>
        <strain evidence="6 7">IBT 29057</strain>
    </source>
</reference>
<protein>
    <recommendedName>
        <fullName evidence="5">Glutaredoxin domain-containing protein</fullName>
    </recommendedName>
</protein>
<feature type="domain" description="Glutaredoxin" evidence="5">
    <location>
        <begin position="67"/>
        <end position="129"/>
    </location>
</feature>
<evidence type="ECO:0000259" key="5">
    <source>
        <dbReference type="Pfam" id="PF00462"/>
    </source>
</evidence>
<dbReference type="InterPro" id="IPR011899">
    <property type="entry name" value="Glutaredoxin_euk/vir"/>
</dbReference>
<dbReference type="NCBIfam" id="TIGR02180">
    <property type="entry name" value="GRX_euk"/>
    <property type="match status" value="1"/>
</dbReference>
<dbReference type="InterPro" id="IPR036249">
    <property type="entry name" value="Thioredoxin-like_sf"/>
</dbReference>
<gene>
    <name evidence="6" type="ORF">N7450_009107</name>
</gene>
<sequence length="152" mass="16559">MNLLTQPIDEIKLYKKEPSPAPGFFSNSHSPTIYYFRRLFGSFAAPSPAAMSAAKTKAQSLIDENAVVVFSKSYCPYCTSSKGLLSSLDAKFTTVELDQIEDGSAIQDALQEISGQRTVPNIYIKQKHIGGNSDLQAIKNTLPQLLKEVGAV</sequence>
<dbReference type="PROSITE" id="PS51354">
    <property type="entry name" value="GLUTAREDOXIN_2"/>
    <property type="match status" value="1"/>
</dbReference>
<comment type="catalytic activity">
    <reaction evidence="4">
        <text>RX + glutathione = an S-substituted glutathione + a halide anion + H(+)</text>
        <dbReference type="Rhea" id="RHEA:16437"/>
        <dbReference type="ChEBI" id="CHEBI:15378"/>
        <dbReference type="ChEBI" id="CHEBI:16042"/>
        <dbReference type="ChEBI" id="CHEBI:17792"/>
        <dbReference type="ChEBI" id="CHEBI:57925"/>
        <dbReference type="ChEBI" id="CHEBI:90779"/>
        <dbReference type="EC" id="2.5.1.18"/>
    </reaction>
</comment>
<dbReference type="GO" id="GO:0034599">
    <property type="term" value="P:cellular response to oxidative stress"/>
    <property type="evidence" value="ECO:0007669"/>
    <property type="project" value="TreeGrafter"/>
</dbReference>
<keyword evidence="2" id="KW-0676">Redox-active center</keyword>
<dbReference type="GO" id="GO:0005737">
    <property type="term" value="C:cytoplasm"/>
    <property type="evidence" value="ECO:0007669"/>
    <property type="project" value="TreeGrafter"/>
</dbReference>
<dbReference type="Pfam" id="PF00462">
    <property type="entry name" value="Glutaredoxin"/>
    <property type="match status" value="1"/>
</dbReference>
<dbReference type="EMBL" id="JAQJAC010000008">
    <property type="protein sequence ID" value="KAJ5575208.1"/>
    <property type="molecule type" value="Genomic_DNA"/>
</dbReference>
<dbReference type="GO" id="GO:0004602">
    <property type="term" value="F:glutathione peroxidase activity"/>
    <property type="evidence" value="ECO:0007669"/>
    <property type="project" value="UniProtKB-EC"/>
</dbReference>
<dbReference type="Proteomes" id="UP001216150">
    <property type="component" value="Unassembled WGS sequence"/>
</dbReference>